<keyword evidence="2" id="KW-1185">Reference proteome</keyword>
<proteinExistence type="predicted"/>
<dbReference type="EMBL" id="RDQH01000330">
    <property type="protein sequence ID" value="RXI02331.1"/>
    <property type="molecule type" value="Genomic_DNA"/>
</dbReference>
<dbReference type="AlphaFoldDB" id="A0A498K482"/>
<dbReference type="Proteomes" id="UP000290289">
    <property type="component" value="Chromosome 4"/>
</dbReference>
<protein>
    <submittedName>
        <fullName evidence="1">Uncharacterized protein</fullName>
    </submittedName>
</protein>
<name>A0A498K482_MALDO</name>
<accession>A0A498K482</accession>
<gene>
    <name evidence="1" type="ORF">DVH24_030260</name>
</gene>
<evidence type="ECO:0000313" key="2">
    <source>
        <dbReference type="Proteomes" id="UP000290289"/>
    </source>
</evidence>
<evidence type="ECO:0000313" key="1">
    <source>
        <dbReference type="EMBL" id="RXI02331.1"/>
    </source>
</evidence>
<sequence length="78" mass="9209">MGDPLGSSARYEVFWELTDFRFHRNSEVKRERGQSILRMDDSLESFVRMSFLKQNRESVISVQNGQISCYDGVEPEMW</sequence>
<reference evidence="1 2" key="1">
    <citation type="submission" date="2018-10" db="EMBL/GenBank/DDBJ databases">
        <title>A high-quality apple genome assembly.</title>
        <authorList>
            <person name="Hu J."/>
        </authorList>
    </citation>
    <scope>NUCLEOTIDE SEQUENCE [LARGE SCALE GENOMIC DNA]</scope>
    <source>
        <strain evidence="2">cv. HFTH1</strain>
        <tissue evidence="1">Young leaf</tissue>
    </source>
</reference>
<organism evidence="1 2">
    <name type="scientific">Malus domestica</name>
    <name type="common">Apple</name>
    <name type="synonym">Pyrus malus</name>
    <dbReference type="NCBI Taxonomy" id="3750"/>
    <lineage>
        <taxon>Eukaryota</taxon>
        <taxon>Viridiplantae</taxon>
        <taxon>Streptophyta</taxon>
        <taxon>Embryophyta</taxon>
        <taxon>Tracheophyta</taxon>
        <taxon>Spermatophyta</taxon>
        <taxon>Magnoliopsida</taxon>
        <taxon>eudicotyledons</taxon>
        <taxon>Gunneridae</taxon>
        <taxon>Pentapetalae</taxon>
        <taxon>rosids</taxon>
        <taxon>fabids</taxon>
        <taxon>Rosales</taxon>
        <taxon>Rosaceae</taxon>
        <taxon>Amygdaloideae</taxon>
        <taxon>Maleae</taxon>
        <taxon>Malus</taxon>
    </lineage>
</organism>
<comment type="caution">
    <text evidence="1">The sequence shown here is derived from an EMBL/GenBank/DDBJ whole genome shotgun (WGS) entry which is preliminary data.</text>
</comment>